<sequence length="333" mass="35912">MQVTQNRPIGALAALAAIALGATACGGGDISKAEQSNASASSAAAANNKCGTINMAVNPWVSYEASAYVVGEIAKSKLGCTVNYKELKEDVSWQGFGTGEVDVVIEDWGHPDLEKKFMKDKGGDGSAEDGGPNGNKGIIHWYVPPWLAAAHPDILDYQNLNKYAADFKTSESGGQGQFLGSDPSYVQFDEAIIKNLDLNFKVVFSGGEAASLEAFKKAEANKEWLIGYFWEPQYLFADVPLKAVKLPPYTDGCQDDPAKVACDYPDTVLEKIFSTKWAAKTDDAGVAFVKKFQWSNEDQNTVAKYIAVDKMDPAAAAKKWIDANPDKVKAWLG</sequence>
<dbReference type="AlphaFoldDB" id="A0A077MA55"/>
<feature type="signal peptide" evidence="1">
    <location>
        <begin position="1"/>
        <end position="24"/>
    </location>
</feature>
<comment type="caution">
    <text evidence="3">The sequence shown here is derived from an EMBL/GenBank/DDBJ whole genome shotgun (WGS) entry which is preliminary data.</text>
</comment>
<protein>
    <submittedName>
        <fullName evidence="3">Putative glycine betaine-binding lipoprotein</fullName>
    </submittedName>
</protein>
<proteinExistence type="predicted"/>
<evidence type="ECO:0000313" key="4">
    <source>
        <dbReference type="Proteomes" id="UP000035720"/>
    </source>
</evidence>
<keyword evidence="3" id="KW-0449">Lipoprotein</keyword>
<reference evidence="3 4" key="1">
    <citation type="journal article" date="2013" name="ISME J.">
        <title>A metabolic model for members of the genus Tetrasphaera involved in enhanced biological phosphorus removal.</title>
        <authorList>
            <person name="Kristiansen R."/>
            <person name="Nguyen H.T.T."/>
            <person name="Saunders A.M."/>
            <person name="Nielsen J.L."/>
            <person name="Wimmer R."/>
            <person name="Le V.Q."/>
            <person name="McIlroy S.J."/>
            <person name="Petrovski S."/>
            <person name="Seviour R.J."/>
            <person name="Calteau A."/>
            <person name="Nielsen K.L."/>
            <person name="Nielsen P.H."/>
        </authorList>
    </citation>
    <scope>NUCLEOTIDE SEQUENCE [LARGE SCALE GENOMIC DNA]</scope>
    <source>
        <strain evidence="3 4">Ben 74</strain>
    </source>
</reference>
<evidence type="ECO:0000259" key="2">
    <source>
        <dbReference type="Pfam" id="PF04069"/>
    </source>
</evidence>
<keyword evidence="1" id="KW-0732">Signal</keyword>
<dbReference type="GO" id="GO:0022857">
    <property type="term" value="F:transmembrane transporter activity"/>
    <property type="evidence" value="ECO:0007669"/>
    <property type="project" value="InterPro"/>
</dbReference>
<dbReference type="OrthoDB" id="7805658at2"/>
<evidence type="ECO:0000313" key="3">
    <source>
        <dbReference type="EMBL" id="CCI53479.1"/>
    </source>
</evidence>
<dbReference type="EMBL" id="CAJC01000150">
    <property type="protein sequence ID" value="CCI53479.1"/>
    <property type="molecule type" value="Genomic_DNA"/>
</dbReference>
<feature type="domain" description="ABC-type glycine betaine transport system substrate-binding" evidence="2">
    <location>
        <begin position="52"/>
        <end position="322"/>
    </location>
</feature>
<keyword evidence="4" id="KW-1185">Reference proteome</keyword>
<feature type="chain" id="PRO_5038529231" evidence="1">
    <location>
        <begin position="25"/>
        <end position="333"/>
    </location>
</feature>
<accession>A0A077MA55</accession>
<organism evidence="3 4">
    <name type="scientific">Nostocoides jenkinsii Ben 74</name>
    <dbReference type="NCBI Taxonomy" id="1193518"/>
    <lineage>
        <taxon>Bacteria</taxon>
        <taxon>Bacillati</taxon>
        <taxon>Actinomycetota</taxon>
        <taxon>Actinomycetes</taxon>
        <taxon>Micrococcales</taxon>
        <taxon>Intrasporangiaceae</taxon>
        <taxon>Nostocoides</taxon>
    </lineage>
</organism>
<dbReference type="GO" id="GO:0043190">
    <property type="term" value="C:ATP-binding cassette (ABC) transporter complex"/>
    <property type="evidence" value="ECO:0007669"/>
    <property type="project" value="InterPro"/>
</dbReference>
<gene>
    <name evidence="3" type="ORF">BN13_40031</name>
</gene>
<dbReference type="Gene3D" id="3.40.190.100">
    <property type="entry name" value="Glycine betaine-binding periplasmic protein, domain 2"/>
    <property type="match status" value="1"/>
</dbReference>
<dbReference type="RefSeq" id="WP_157038374.1">
    <property type="nucleotide sequence ID" value="NZ_HF571038.1"/>
</dbReference>
<dbReference type="Proteomes" id="UP000035720">
    <property type="component" value="Unassembled WGS sequence"/>
</dbReference>
<dbReference type="InterPro" id="IPR007210">
    <property type="entry name" value="ABC_Gly_betaine_transp_sub-bd"/>
</dbReference>
<dbReference type="CDD" id="cd13643">
    <property type="entry name" value="PBP2_BCP_2"/>
    <property type="match status" value="1"/>
</dbReference>
<dbReference type="SUPFAM" id="SSF53850">
    <property type="entry name" value="Periplasmic binding protein-like II"/>
    <property type="match status" value="1"/>
</dbReference>
<dbReference type="STRING" id="1193518.BN13_40031"/>
<dbReference type="Pfam" id="PF04069">
    <property type="entry name" value="OpuAC"/>
    <property type="match status" value="1"/>
</dbReference>
<dbReference type="PROSITE" id="PS51257">
    <property type="entry name" value="PROKAR_LIPOPROTEIN"/>
    <property type="match status" value="1"/>
</dbReference>
<evidence type="ECO:0000256" key="1">
    <source>
        <dbReference type="SAM" id="SignalP"/>
    </source>
</evidence>
<dbReference type="Gene3D" id="3.40.190.10">
    <property type="entry name" value="Periplasmic binding protein-like II"/>
    <property type="match status" value="1"/>
</dbReference>
<name>A0A077MA55_9MICO</name>